<name>A0AAE3MWN1_9HYPH</name>
<feature type="chain" id="PRO_5041899713" evidence="1">
    <location>
        <begin position="21"/>
        <end position="121"/>
    </location>
</feature>
<evidence type="ECO:0000256" key="1">
    <source>
        <dbReference type="SAM" id="SignalP"/>
    </source>
</evidence>
<proteinExistence type="predicted"/>
<keyword evidence="3" id="KW-1185">Reference proteome</keyword>
<evidence type="ECO:0000313" key="2">
    <source>
        <dbReference type="EMBL" id="MCX8995697.1"/>
    </source>
</evidence>
<feature type="signal peptide" evidence="1">
    <location>
        <begin position="1"/>
        <end position="20"/>
    </location>
</feature>
<dbReference type="RefSeq" id="WP_306409469.1">
    <property type="nucleotide sequence ID" value="NZ_JANFPI010000001.1"/>
</dbReference>
<dbReference type="AlphaFoldDB" id="A0AAE3MWN1"/>
<reference evidence="2" key="1">
    <citation type="submission" date="2022-07" db="EMBL/GenBank/DDBJ databases">
        <title>Ectorhizobium quercum gen.nov., sp. nov.</title>
        <authorList>
            <person name="Ma T."/>
            <person name="Li Y."/>
        </authorList>
    </citation>
    <scope>NUCLEOTIDE SEQUENCE</scope>
    <source>
        <strain evidence="2">BDR2-2</strain>
    </source>
</reference>
<dbReference type="Proteomes" id="UP001208771">
    <property type="component" value="Unassembled WGS sequence"/>
</dbReference>
<organism evidence="2 3">
    <name type="scientific">Ectorhizobium quercum</name>
    <dbReference type="NCBI Taxonomy" id="2965071"/>
    <lineage>
        <taxon>Bacteria</taxon>
        <taxon>Pseudomonadati</taxon>
        <taxon>Pseudomonadota</taxon>
        <taxon>Alphaproteobacteria</taxon>
        <taxon>Hyphomicrobiales</taxon>
        <taxon>Rhizobiaceae</taxon>
        <taxon>Ectorhizobium</taxon>
    </lineage>
</organism>
<sequence length="121" mass="13437">MNLRPLMIVLAACIALPAGAAEKNPPKLKFDTILPEVRLPAYKDLPGVKTPEELEASRADGFTCTTALRSYRNDDPRAGFRRTLPRQVYRCEKNGIVVESRELPARGAWMPGINPSDARMD</sequence>
<accession>A0AAE3MWN1</accession>
<protein>
    <submittedName>
        <fullName evidence="2">Uncharacterized protein</fullName>
    </submittedName>
</protein>
<gene>
    <name evidence="2" type="ORF">NOF55_01085</name>
</gene>
<keyword evidence="1" id="KW-0732">Signal</keyword>
<evidence type="ECO:0000313" key="3">
    <source>
        <dbReference type="Proteomes" id="UP001208771"/>
    </source>
</evidence>
<dbReference type="EMBL" id="JANFPI010000001">
    <property type="protein sequence ID" value="MCX8995697.1"/>
    <property type="molecule type" value="Genomic_DNA"/>
</dbReference>
<comment type="caution">
    <text evidence="2">The sequence shown here is derived from an EMBL/GenBank/DDBJ whole genome shotgun (WGS) entry which is preliminary data.</text>
</comment>